<dbReference type="AlphaFoldDB" id="A0A081BVL2"/>
<keyword evidence="3" id="KW-0997">Cell inner membrane</keyword>
<reference evidence="9" key="1">
    <citation type="journal article" date="2015" name="PeerJ">
        <title>First genomic representation of candidate bacterial phylum KSB3 points to enhanced environmental sensing as a trigger of wastewater bulking.</title>
        <authorList>
            <person name="Sekiguchi Y."/>
            <person name="Ohashi A."/>
            <person name="Parks D.H."/>
            <person name="Yamauchi T."/>
            <person name="Tyson G.W."/>
            <person name="Hugenholtz P."/>
        </authorList>
    </citation>
    <scope>NUCLEOTIDE SEQUENCE [LARGE SCALE GENOMIC DNA]</scope>
</reference>
<keyword evidence="5 7" id="KW-1133">Transmembrane helix</keyword>
<feature type="transmembrane region" description="Helical" evidence="7">
    <location>
        <begin position="97"/>
        <end position="122"/>
    </location>
</feature>
<sequence length="426" mass="45237">MLVITTIALFLTLMIGIPIAFCLALASLVALLLIGDVPLHLIPQRMFTGMDSFPIMAVPFFILAGDLMNSAGITHRILRLSTALVGHIRGGLAHVNIVASMFFAGISGSAVADAAALGSILIPAMEEDGYDTTFSAAVVASAAVIGPIIPPSIPVVIYAIAGSVSVGGLFLTGVVPGILIGLGLMVVAYMISRQKNYGTKRPFVSWHELLSSFTGAIIPLLMPLIILGGILSGIFTPTEAASVAVAYAFIIGFFVLRTLKFKDLPGIFYRSMVTTATILIVMACANIFAWLLGTEMVPQKIAAAITSFTTNPYMLLLLINLLLLVVGCFMEGLAAIILLVPILVPVAVQAGIDPLHFGMIVVMNLMIGLITPPVGLCLFVSCSLAKVDLMKLVRVNTPFLLVEIVMLMVVTYFPQIVLFIPRLFGY</sequence>
<dbReference type="InterPro" id="IPR010656">
    <property type="entry name" value="DctM"/>
</dbReference>
<dbReference type="PANTHER" id="PTHR33362">
    <property type="entry name" value="SIALIC ACID TRAP TRANSPORTER PERMEASE PROTEIN SIAT-RELATED"/>
    <property type="match status" value="1"/>
</dbReference>
<protein>
    <submittedName>
        <fullName evidence="9">DctM9 protein</fullName>
    </submittedName>
</protein>
<proteinExistence type="predicted"/>
<evidence type="ECO:0000256" key="1">
    <source>
        <dbReference type="ARBA" id="ARBA00004429"/>
    </source>
</evidence>
<feature type="transmembrane region" description="Helical" evidence="7">
    <location>
        <begin position="134"/>
        <end position="161"/>
    </location>
</feature>
<dbReference type="PANTHER" id="PTHR33362:SF3">
    <property type="entry name" value="SIALIC ACID TRAP TRANSPORTER PERMEASE PROTEIN SIAT"/>
    <property type="match status" value="1"/>
</dbReference>
<dbReference type="eggNOG" id="COG1593">
    <property type="taxonomic scope" value="Bacteria"/>
</dbReference>
<accession>A0A081BVL2</accession>
<evidence type="ECO:0000256" key="5">
    <source>
        <dbReference type="ARBA" id="ARBA00022989"/>
    </source>
</evidence>
<comment type="subcellular location">
    <subcellularLocation>
        <location evidence="1">Cell inner membrane</location>
        <topology evidence="1">Multi-pass membrane protein</topology>
    </subcellularLocation>
</comment>
<evidence type="ECO:0000313" key="10">
    <source>
        <dbReference type="Proteomes" id="UP000030661"/>
    </source>
</evidence>
<feature type="transmembrane region" description="Helical" evidence="7">
    <location>
        <begin position="241"/>
        <end position="259"/>
    </location>
</feature>
<feature type="domain" description="TRAP C4-dicarboxylate transport system permease DctM subunit" evidence="8">
    <location>
        <begin position="7"/>
        <end position="416"/>
    </location>
</feature>
<dbReference type="Proteomes" id="UP000030661">
    <property type="component" value="Unassembled WGS sequence"/>
</dbReference>
<keyword evidence="6 7" id="KW-0472">Membrane</keyword>
<keyword evidence="10" id="KW-1185">Reference proteome</keyword>
<feature type="transmembrane region" description="Helical" evidence="7">
    <location>
        <begin position="6"/>
        <end position="34"/>
    </location>
</feature>
<feature type="transmembrane region" description="Helical" evidence="7">
    <location>
        <begin position="55"/>
        <end position="77"/>
    </location>
</feature>
<dbReference type="EMBL" id="DF820464">
    <property type="protein sequence ID" value="GAK56367.1"/>
    <property type="molecule type" value="Genomic_DNA"/>
</dbReference>
<evidence type="ECO:0000256" key="6">
    <source>
        <dbReference type="ARBA" id="ARBA00023136"/>
    </source>
</evidence>
<feature type="transmembrane region" description="Helical" evidence="7">
    <location>
        <begin position="358"/>
        <end position="387"/>
    </location>
</feature>
<dbReference type="NCBIfam" id="TIGR00786">
    <property type="entry name" value="dctM"/>
    <property type="match status" value="1"/>
</dbReference>
<dbReference type="PIRSF" id="PIRSF006066">
    <property type="entry name" value="HI0050"/>
    <property type="match status" value="1"/>
</dbReference>
<dbReference type="HOGENOM" id="CLU_019824_4_1_0"/>
<organism evidence="9">
    <name type="scientific">Vecturithrix granuli</name>
    <dbReference type="NCBI Taxonomy" id="1499967"/>
    <lineage>
        <taxon>Bacteria</taxon>
        <taxon>Candidatus Moduliflexota</taxon>
        <taxon>Candidatus Vecturitrichia</taxon>
        <taxon>Candidatus Vecturitrichales</taxon>
        <taxon>Candidatus Vecturitrichaceae</taxon>
        <taxon>Candidatus Vecturithrix</taxon>
    </lineage>
</organism>
<feature type="transmembrane region" description="Helical" evidence="7">
    <location>
        <begin position="271"/>
        <end position="292"/>
    </location>
</feature>
<evidence type="ECO:0000256" key="7">
    <source>
        <dbReference type="SAM" id="Phobius"/>
    </source>
</evidence>
<evidence type="ECO:0000256" key="3">
    <source>
        <dbReference type="ARBA" id="ARBA00022519"/>
    </source>
</evidence>
<name>A0A081BVL2_VECG1</name>
<gene>
    <name evidence="9" type="ORF">U27_03329</name>
</gene>
<dbReference type="InterPro" id="IPR004681">
    <property type="entry name" value="TRAP_DctM"/>
</dbReference>
<feature type="transmembrane region" description="Helical" evidence="7">
    <location>
        <begin position="304"/>
        <end position="326"/>
    </location>
</feature>
<keyword evidence="2" id="KW-1003">Cell membrane</keyword>
<dbReference type="STRING" id="1499967.U27_03329"/>
<dbReference type="GO" id="GO:0022857">
    <property type="term" value="F:transmembrane transporter activity"/>
    <property type="evidence" value="ECO:0007669"/>
    <property type="project" value="TreeGrafter"/>
</dbReference>
<keyword evidence="4 7" id="KW-0812">Transmembrane</keyword>
<dbReference type="Pfam" id="PF06808">
    <property type="entry name" value="DctM"/>
    <property type="match status" value="1"/>
</dbReference>
<evidence type="ECO:0000256" key="4">
    <source>
        <dbReference type="ARBA" id="ARBA00022692"/>
    </source>
</evidence>
<evidence type="ECO:0000256" key="2">
    <source>
        <dbReference type="ARBA" id="ARBA00022475"/>
    </source>
</evidence>
<evidence type="ECO:0000313" key="9">
    <source>
        <dbReference type="EMBL" id="GAK56367.1"/>
    </source>
</evidence>
<feature type="transmembrane region" description="Helical" evidence="7">
    <location>
        <begin position="212"/>
        <end position="235"/>
    </location>
</feature>
<feature type="transmembrane region" description="Helical" evidence="7">
    <location>
        <begin position="167"/>
        <end position="191"/>
    </location>
</feature>
<evidence type="ECO:0000259" key="8">
    <source>
        <dbReference type="Pfam" id="PF06808"/>
    </source>
</evidence>
<feature type="transmembrane region" description="Helical" evidence="7">
    <location>
        <begin position="399"/>
        <end position="420"/>
    </location>
</feature>
<dbReference type="GO" id="GO:0005886">
    <property type="term" value="C:plasma membrane"/>
    <property type="evidence" value="ECO:0007669"/>
    <property type="project" value="UniProtKB-SubCell"/>
</dbReference>